<feature type="region of interest" description="Disordered" evidence="1">
    <location>
        <begin position="34"/>
        <end position="134"/>
    </location>
</feature>
<evidence type="ECO:0000256" key="1">
    <source>
        <dbReference type="SAM" id="MobiDB-lite"/>
    </source>
</evidence>
<evidence type="ECO:0008006" key="4">
    <source>
        <dbReference type="Google" id="ProtNLM"/>
    </source>
</evidence>
<dbReference type="Proteomes" id="UP001615550">
    <property type="component" value="Unassembled WGS sequence"/>
</dbReference>
<feature type="region of interest" description="Disordered" evidence="1">
    <location>
        <begin position="1"/>
        <end position="20"/>
    </location>
</feature>
<feature type="compositionally biased region" description="Polar residues" evidence="1">
    <location>
        <begin position="1"/>
        <end position="19"/>
    </location>
</feature>
<proteinExistence type="predicted"/>
<keyword evidence="3" id="KW-1185">Reference proteome</keyword>
<reference evidence="2 3" key="1">
    <citation type="submission" date="2024-08" db="EMBL/GenBank/DDBJ databases">
        <title>Draft Genome Sequence of Legionella lytica strain DSB2004, Isolated From a Fire Sprinkler System.</title>
        <authorList>
            <person name="Everhart A.D."/>
            <person name="Kidane D.T."/>
            <person name="Farone A.L."/>
            <person name="Farone M.B."/>
        </authorList>
    </citation>
    <scope>NUCLEOTIDE SEQUENCE [LARGE SCALE GENOMIC DNA]</scope>
    <source>
        <strain evidence="2 3">DSB2004</strain>
    </source>
</reference>
<dbReference type="RefSeq" id="WP_400188627.1">
    <property type="nucleotide sequence ID" value="NZ_JBGORX010000009.1"/>
</dbReference>
<organism evidence="2 3">
    <name type="scientific">Legionella lytica</name>
    <dbReference type="NCBI Taxonomy" id="96232"/>
    <lineage>
        <taxon>Bacteria</taxon>
        <taxon>Pseudomonadati</taxon>
        <taxon>Pseudomonadota</taxon>
        <taxon>Gammaproteobacteria</taxon>
        <taxon>Legionellales</taxon>
        <taxon>Legionellaceae</taxon>
        <taxon>Legionella</taxon>
    </lineage>
</organism>
<feature type="compositionally biased region" description="Basic and acidic residues" evidence="1">
    <location>
        <begin position="34"/>
        <end position="55"/>
    </location>
</feature>
<evidence type="ECO:0000313" key="3">
    <source>
        <dbReference type="Proteomes" id="UP001615550"/>
    </source>
</evidence>
<comment type="caution">
    <text evidence="2">The sequence shown here is derived from an EMBL/GenBank/DDBJ whole genome shotgun (WGS) entry which is preliminary data.</text>
</comment>
<accession>A0ABW8DAT7</accession>
<sequence>MSTKVTIPDTNLPTASRADSSYFAAETKEMERRRRLMEQDGERRIARVNAREHNTSDNIGNTPEEAPDNGMLQHPYLDNQRFDGIDPNVNPEPPLNSAARREYDNKQREQQLEQQLRLGNMPKHSNAPKPRGPY</sequence>
<dbReference type="EMBL" id="JBGORX010000009">
    <property type="protein sequence ID" value="MFJ1269813.1"/>
    <property type="molecule type" value="Genomic_DNA"/>
</dbReference>
<name>A0ABW8DAT7_9GAMM</name>
<feature type="compositionally biased region" description="Basic and acidic residues" evidence="1">
    <location>
        <begin position="99"/>
        <end position="111"/>
    </location>
</feature>
<gene>
    <name evidence="2" type="ORF">ACD661_14720</name>
</gene>
<evidence type="ECO:0000313" key="2">
    <source>
        <dbReference type="EMBL" id="MFJ1269813.1"/>
    </source>
</evidence>
<protein>
    <recommendedName>
        <fullName evidence="4">Smr domain protein</fullName>
    </recommendedName>
</protein>